<keyword evidence="2" id="KW-1185">Reference proteome</keyword>
<dbReference type="Proteomes" id="UP000828048">
    <property type="component" value="Chromosome 6"/>
</dbReference>
<accession>A0ACB7XA31</accession>
<evidence type="ECO:0000313" key="2">
    <source>
        <dbReference type="Proteomes" id="UP000828048"/>
    </source>
</evidence>
<gene>
    <name evidence="1" type="ORF">Vadar_011645</name>
</gene>
<organism evidence="1 2">
    <name type="scientific">Vaccinium darrowii</name>
    <dbReference type="NCBI Taxonomy" id="229202"/>
    <lineage>
        <taxon>Eukaryota</taxon>
        <taxon>Viridiplantae</taxon>
        <taxon>Streptophyta</taxon>
        <taxon>Embryophyta</taxon>
        <taxon>Tracheophyta</taxon>
        <taxon>Spermatophyta</taxon>
        <taxon>Magnoliopsida</taxon>
        <taxon>eudicotyledons</taxon>
        <taxon>Gunneridae</taxon>
        <taxon>Pentapetalae</taxon>
        <taxon>asterids</taxon>
        <taxon>Ericales</taxon>
        <taxon>Ericaceae</taxon>
        <taxon>Vaccinioideae</taxon>
        <taxon>Vaccinieae</taxon>
        <taxon>Vaccinium</taxon>
    </lineage>
</organism>
<comment type="caution">
    <text evidence="1">The sequence shown here is derived from an EMBL/GenBank/DDBJ whole genome shotgun (WGS) entry which is preliminary data.</text>
</comment>
<evidence type="ECO:0000313" key="1">
    <source>
        <dbReference type="EMBL" id="KAH7837254.1"/>
    </source>
</evidence>
<name>A0ACB7XA31_9ERIC</name>
<sequence>MNCSFQSPFARVNPETFRGFSTPLFSRQEGERERGAPVIFLLQLCSVAIFPRYIDNSSNEKVAQHVSGVRESENLGDDLLDDLDSYWDDISGRLMISRMVSDSVIKGMVKAVEQGAEEKIAAKELEVESLKEKMHLFQLGADKSDSCHEMRCEGNSFYPSFTDAFVEHDKMRESLGSLQNVAKGQIKNLKKEIDSIRGCSPIRTSSGSELVGLGGILQEKASESFTGVDMLLETLNTTLDNMYTQVDDMVNLTKSSLCEWKQELEIQKEVEALVIHSSIRSFHEQYKEKLWNQNTALEKIDEVSNLRKELDAILNSLSNPENGQLISHGSHDMDQFHRRGLNNHFSPSTSLWEGNGVFEESNNGLPESWDAAQLKHMTKDELVNYFNGTITKMRRSHESTVQQMTEEFFSLKREYLREKGSSLPFRKDKDLEFLRKKIPDVISKLDDFIVENEKLSRLGNNTETLHSLKNRIDGLLSENRQLRDSVSAQKKEVKCLSLQVSDASEKLMQNYLAEANLLKLIEKLKADLEDAEIETSVAEEVYRCVIRGVNPQNNHDTEELEMQHIHVPEICEIDDSDIESLFIQGMGGVIFKETIKDVQSKFDGLTKKYLDECENRVSLELKALEREEELRLVIEEKERQKEEVHLLVGSLEEKEKLRVELSVALVKGKEQFDLIKSKLELALEQIEVDKGEINKLDQKVELMTKEVREANEHRNDRLLLEAKENEQRKQMQALIVLVCGLSRELSDLECQVAERIGNCNMRLEDSNSKLSSLVRKTNSLKNTALMYKKRLERRCNDLQIAESEVDLLGDEVDALLSLLEKIYIALDHYSPIFKHYPGVIEILELVRRELSRESTNRFEGLRCSNFSFECPNWRLIWRVGENNQNQSRDFKMRLCYEEKTEESPNIFNNFDTYPGKLLFYFILFMVASSSSSSPSLIILEDEDKGENGEPRLVSSVIFERSSLEVAKHIGPLYITDQLNGVPMNCMLVDNGSAANLIPKSMMFKLGKTEQDMIPSSAGINDAGGVTHRIYACLAVPSTLHQCLIFLNDDDVEIIWADRRPFLASTNHAEARLYDEDTGPMKFAGLDKFGCPKVIIVNRESSEEDLKKVNKDLVGPAFQNLSHGILLLSNSTCLA</sequence>
<protein>
    <submittedName>
        <fullName evidence="1">Uncharacterized protein</fullName>
    </submittedName>
</protein>
<dbReference type="EMBL" id="CM037156">
    <property type="protein sequence ID" value="KAH7837254.1"/>
    <property type="molecule type" value="Genomic_DNA"/>
</dbReference>
<reference evidence="1 2" key="1">
    <citation type="journal article" date="2021" name="Hortic Res">
        <title>High-quality reference genome and annotation aids understanding of berry development for evergreen blueberry (Vaccinium darrowii).</title>
        <authorList>
            <person name="Yu J."/>
            <person name="Hulse-Kemp A.M."/>
            <person name="Babiker E."/>
            <person name="Staton M."/>
        </authorList>
    </citation>
    <scope>NUCLEOTIDE SEQUENCE [LARGE SCALE GENOMIC DNA]</scope>
    <source>
        <strain evidence="2">cv. NJ 8807/NJ 8810</strain>
        <tissue evidence="1">Young leaf</tissue>
    </source>
</reference>
<proteinExistence type="predicted"/>